<dbReference type="InterPro" id="IPR013328">
    <property type="entry name" value="6PGD_dom2"/>
</dbReference>
<evidence type="ECO:0000256" key="1">
    <source>
        <dbReference type="ARBA" id="ARBA00023002"/>
    </source>
</evidence>
<evidence type="ECO:0000259" key="3">
    <source>
        <dbReference type="Pfam" id="PF02317"/>
    </source>
</evidence>
<evidence type="ECO:0000313" key="4">
    <source>
        <dbReference type="EMBL" id="PAB59608.1"/>
    </source>
</evidence>
<accession>A0A267ML13</accession>
<protein>
    <submittedName>
        <fullName evidence="4">NADP transhydrogenase subunit alpha</fullName>
    </submittedName>
</protein>
<sequence>MKVAVIGAGNGGISMAAHMALKGNEVSIYSKFNNEMKEIIDKGGIYLKNGCVEGFAKMKLASTEISKVIKDAELIMVVAPAFAHKDIANEIAPHLEDSQIVILNPGRTGGALQFRKIVKEKNKNLESIVIGEAQTLIYASRKVGPAEATIFGIKEKVSFAVLPSSAIDVAKEKIQKIFPQFTPLENILETSLLNIGAIFHPAPCIFNAARIESTKGNFEYYHEGITPTLGKILEKIDEERMNVAKGLGVKNKSTIEWLKDAYGVEGNSIYECIQKNKSYSGIKAPSNINTRYISEDVPMSLVPIAEFGQLVDVETPTIDMIINLANIIHDKDYRENGRKLEDMGILKEEFINDEAAASKFVF</sequence>
<dbReference type="Gene3D" id="3.40.50.720">
    <property type="entry name" value="NAD(P)-binding Rossmann-like Domain"/>
    <property type="match status" value="1"/>
</dbReference>
<dbReference type="InterPro" id="IPR051729">
    <property type="entry name" value="Opine/Lysopine_DH"/>
</dbReference>
<dbReference type="InterPro" id="IPR003421">
    <property type="entry name" value="Opine_DH"/>
</dbReference>
<name>A0A267ML13_9FIRM</name>
<dbReference type="SUPFAM" id="SSF51735">
    <property type="entry name" value="NAD(P)-binding Rossmann-fold domains"/>
    <property type="match status" value="1"/>
</dbReference>
<dbReference type="Gene3D" id="1.10.1040.10">
    <property type="entry name" value="N-(1-d-carboxylethyl)-l-norvaline Dehydrogenase, domain 2"/>
    <property type="match status" value="1"/>
</dbReference>
<organism evidence="4 5">
    <name type="scientific">Anaeromicrobium sediminis</name>
    <dbReference type="NCBI Taxonomy" id="1478221"/>
    <lineage>
        <taxon>Bacteria</taxon>
        <taxon>Bacillati</taxon>
        <taxon>Bacillota</taxon>
        <taxon>Clostridia</taxon>
        <taxon>Peptostreptococcales</taxon>
        <taxon>Thermotaleaceae</taxon>
        <taxon>Anaeromicrobium</taxon>
    </lineage>
</organism>
<keyword evidence="1" id="KW-0560">Oxidoreductase</keyword>
<dbReference type="OrthoDB" id="1073746at2"/>
<dbReference type="GO" id="GO:0051287">
    <property type="term" value="F:NAD binding"/>
    <property type="evidence" value="ECO:0007669"/>
    <property type="project" value="InterPro"/>
</dbReference>
<feature type="domain" description="Opine dehydrogenase" evidence="3">
    <location>
        <begin position="184"/>
        <end position="328"/>
    </location>
</feature>
<dbReference type="RefSeq" id="WP_095132968.1">
    <property type="nucleotide sequence ID" value="NZ_NIBG01000006.1"/>
</dbReference>
<reference evidence="4 5" key="1">
    <citation type="submission" date="2017-06" db="EMBL/GenBank/DDBJ databases">
        <title>Draft genome sequence of anaerobic fermentative bacterium Anaeromicrobium sediminis DY2726D isolated from West Pacific Ocean sediments.</title>
        <authorList>
            <person name="Zeng X."/>
        </authorList>
    </citation>
    <scope>NUCLEOTIDE SEQUENCE [LARGE SCALE GENOMIC DNA]</scope>
    <source>
        <strain evidence="4 5">DY2726D</strain>
    </source>
</reference>
<keyword evidence="5" id="KW-1185">Reference proteome</keyword>
<dbReference type="GO" id="GO:0046168">
    <property type="term" value="P:glycerol-3-phosphate catabolic process"/>
    <property type="evidence" value="ECO:0007669"/>
    <property type="project" value="InterPro"/>
</dbReference>
<dbReference type="GO" id="GO:0016616">
    <property type="term" value="F:oxidoreductase activity, acting on the CH-OH group of donors, NAD or NADP as acceptor"/>
    <property type="evidence" value="ECO:0007669"/>
    <property type="project" value="InterPro"/>
</dbReference>
<evidence type="ECO:0000313" key="5">
    <source>
        <dbReference type="Proteomes" id="UP000216024"/>
    </source>
</evidence>
<dbReference type="InterPro" id="IPR011128">
    <property type="entry name" value="G3P_DH_NAD-dep_N"/>
</dbReference>
<dbReference type="SUPFAM" id="SSF48179">
    <property type="entry name" value="6-phosphogluconate dehydrogenase C-terminal domain-like"/>
    <property type="match status" value="1"/>
</dbReference>
<dbReference type="InterPro" id="IPR008927">
    <property type="entry name" value="6-PGluconate_DH-like_C_sf"/>
</dbReference>
<dbReference type="PANTHER" id="PTHR38015">
    <property type="entry name" value="BLR6086 PROTEIN"/>
    <property type="match status" value="1"/>
</dbReference>
<dbReference type="Pfam" id="PF02317">
    <property type="entry name" value="Octopine_DH"/>
    <property type="match status" value="1"/>
</dbReference>
<feature type="domain" description="Glycerol-3-phosphate dehydrogenase NAD-dependent N-terminal" evidence="2">
    <location>
        <begin position="2"/>
        <end position="104"/>
    </location>
</feature>
<gene>
    <name evidence="4" type="ORF">CCE28_08545</name>
</gene>
<dbReference type="Pfam" id="PF01210">
    <property type="entry name" value="NAD_Gly3P_dh_N"/>
    <property type="match status" value="1"/>
</dbReference>
<dbReference type="InterPro" id="IPR036291">
    <property type="entry name" value="NAD(P)-bd_dom_sf"/>
</dbReference>
<dbReference type="PANTHER" id="PTHR38015:SF1">
    <property type="entry name" value="OPINE DEHYDROGENASE DOMAIN-CONTAINING PROTEIN"/>
    <property type="match status" value="1"/>
</dbReference>
<dbReference type="Proteomes" id="UP000216024">
    <property type="component" value="Unassembled WGS sequence"/>
</dbReference>
<evidence type="ECO:0000259" key="2">
    <source>
        <dbReference type="Pfam" id="PF01210"/>
    </source>
</evidence>
<proteinExistence type="predicted"/>
<dbReference type="AlphaFoldDB" id="A0A267ML13"/>
<dbReference type="EMBL" id="NIBG01000006">
    <property type="protein sequence ID" value="PAB59608.1"/>
    <property type="molecule type" value="Genomic_DNA"/>
</dbReference>
<comment type="caution">
    <text evidence="4">The sequence shown here is derived from an EMBL/GenBank/DDBJ whole genome shotgun (WGS) entry which is preliminary data.</text>
</comment>